<dbReference type="Pfam" id="PF06439">
    <property type="entry name" value="3keto-disac_hyd"/>
    <property type="match status" value="1"/>
</dbReference>
<dbReference type="EMBL" id="NIGF01000011">
    <property type="protein sequence ID" value="PQV63522.1"/>
    <property type="molecule type" value="Genomic_DNA"/>
</dbReference>
<evidence type="ECO:0000259" key="4">
    <source>
        <dbReference type="Pfam" id="PF20736"/>
    </source>
</evidence>
<dbReference type="InParanoid" id="A0A2S8SRS9"/>
<feature type="domain" description="3-keto-alpha-glucoside-1,2-lyase/3-keto-2-hydroxy-glucal hydratase" evidence="2">
    <location>
        <begin position="712"/>
        <end position="858"/>
    </location>
</feature>
<name>A0A2S8SRS9_9BACT</name>
<dbReference type="InterPro" id="IPR012878">
    <property type="entry name" value="Beta-AFase-like_GH127_cat"/>
</dbReference>
<feature type="domain" description="Non-reducing end beta-L-arabinofuranosidase-like GH127 middle" evidence="4">
    <location>
        <begin position="461"/>
        <end position="551"/>
    </location>
</feature>
<dbReference type="Gene3D" id="2.60.120.560">
    <property type="entry name" value="Exo-inulinase, domain 1"/>
    <property type="match status" value="1"/>
</dbReference>
<dbReference type="Pfam" id="PF07944">
    <property type="entry name" value="Beta-AFase-like_GH127_cat"/>
    <property type="match status" value="1"/>
</dbReference>
<evidence type="ECO:0000259" key="3">
    <source>
        <dbReference type="Pfam" id="PF07944"/>
    </source>
</evidence>
<feature type="compositionally biased region" description="Polar residues" evidence="1">
    <location>
        <begin position="1"/>
        <end position="18"/>
    </location>
</feature>
<protein>
    <submittedName>
        <fullName evidence="5">Uncharacterized protein</fullName>
    </submittedName>
</protein>
<sequence length="878" mass="95979">MNQEFESNAPQQSASDTPLPTDESVAVSRRGFLSGSATLLGALLVSNEAARAAPMSATPASATALAPGQFAQLAASVANRAPLQSTPFHALPLGSVRARGWLLHQLELQRDGLTGHAEELLPATASDSAWKGGDGEDWEKGPYYLKGLVPLAYTLDDAVLKAKVQAWIEPILSSGREDGFFGPKKNDDWWPRMVATYLLRDYAEATGDARVQPFLTRYYRHMSEHLPTRALRDWGRARAGDEIDTVFWLYNRTGDEFLLPLADLLQQQAFAWTEIFHKNEFMSDDFMTRHNVNVPQALKMPAVYFQRSGAARDKTAYDAGRAHLMRDHGTSFGINTGTEMLAGRSSFEGVETCSIVEQMLSDETALRILGDARIGDNLETLAFNALPAATSKTFRQHVYYTLENNVTAPRSHLGYEQDYDDGRTPAPRSGFPCCCYNLHMGWPKLAQSAWAATRNGGLALLAYVPSQVTARVGEAAVRFECETNYPFEDTIRLRASSDRAARFDLQLRIPAWCQKAQIKVNGKVQPTPVAGTFAIINRTWKSGDLVEISLPSQVEVMRGVNDSVSVRRGPLVYALGIQENWKPFDQAKIPGFESFEVLGNSAWNFALALSSANPAAAFQLTKKAVPRNPFQTGQSPLALRVTAKRLPTWTLQPNGAAAFDPPLTPVQSDAPLQTLELVPFGSQMLRVTNFPVIGAARPRLTQWRDDLTSGHADNWVFYGGGWFVREARLRAISPREGVKAIVPSAQFSDVSFEADVVVGATGNAGLLLRAARPSIGADAFDGYYVGISAADGRVILGKSNQSWTEIATAPARIEADKSTRLRVEARGDLIRVWIGDAATPAIEARDSQFASGALGVRHYSTQPDKARAEFGNLSAKAL</sequence>
<gene>
    <name evidence="5" type="ORF">B1R32_11183</name>
</gene>
<dbReference type="InterPro" id="IPR010496">
    <property type="entry name" value="AL/BT2_dom"/>
</dbReference>
<accession>A0A2S8SRS9</accession>
<dbReference type="OrthoDB" id="9757939at2"/>
<dbReference type="AlphaFoldDB" id="A0A2S8SRS9"/>
<dbReference type="Proteomes" id="UP000237684">
    <property type="component" value="Unassembled WGS sequence"/>
</dbReference>
<dbReference type="Pfam" id="PF20736">
    <property type="entry name" value="Glyco_hydro127M"/>
    <property type="match status" value="1"/>
</dbReference>
<evidence type="ECO:0000313" key="6">
    <source>
        <dbReference type="Proteomes" id="UP000237684"/>
    </source>
</evidence>
<dbReference type="GO" id="GO:0016787">
    <property type="term" value="F:hydrolase activity"/>
    <property type="evidence" value="ECO:0007669"/>
    <property type="project" value="InterPro"/>
</dbReference>
<evidence type="ECO:0000256" key="1">
    <source>
        <dbReference type="SAM" id="MobiDB-lite"/>
    </source>
</evidence>
<dbReference type="PROSITE" id="PS51318">
    <property type="entry name" value="TAT"/>
    <property type="match status" value="1"/>
</dbReference>
<evidence type="ECO:0000259" key="2">
    <source>
        <dbReference type="Pfam" id="PF06439"/>
    </source>
</evidence>
<comment type="caution">
    <text evidence="5">The sequence shown here is derived from an EMBL/GenBank/DDBJ whole genome shotgun (WGS) entry which is preliminary data.</text>
</comment>
<dbReference type="RefSeq" id="WP_106380403.1">
    <property type="nucleotide sequence ID" value="NZ_NIGF01000011.1"/>
</dbReference>
<organism evidence="5 6">
    <name type="scientific">Abditibacterium utsteinense</name>
    <dbReference type="NCBI Taxonomy" id="1960156"/>
    <lineage>
        <taxon>Bacteria</taxon>
        <taxon>Pseudomonadati</taxon>
        <taxon>Abditibacteriota</taxon>
        <taxon>Abditibacteriia</taxon>
        <taxon>Abditibacteriales</taxon>
        <taxon>Abditibacteriaceae</taxon>
        <taxon>Abditibacterium</taxon>
    </lineage>
</organism>
<feature type="domain" description="Non-reducing end beta-L-arabinofuranosidase-like GH127 catalytic" evidence="3">
    <location>
        <begin position="127"/>
        <end position="445"/>
    </location>
</feature>
<reference evidence="5 6" key="1">
    <citation type="journal article" date="2018" name="Syst. Appl. Microbiol.">
        <title>Abditibacterium utsteinense sp. nov., the first cultivated member of candidate phylum FBP, isolated from ice-free Antarctic soil samples.</title>
        <authorList>
            <person name="Tahon G."/>
            <person name="Tytgat B."/>
            <person name="Lebbe L."/>
            <person name="Carlier A."/>
            <person name="Willems A."/>
        </authorList>
    </citation>
    <scope>NUCLEOTIDE SEQUENCE [LARGE SCALE GENOMIC DNA]</scope>
    <source>
        <strain evidence="5 6">LMG 29911</strain>
    </source>
</reference>
<proteinExistence type="predicted"/>
<dbReference type="InterPro" id="IPR006311">
    <property type="entry name" value="TAT_signal"/>
</dbReference>
<dbReference type="InterPro" id="IPR049046">
    <property type="entry name" value="Beta-AFase-like_GH127_middle"/>
</dbReference>
<keyword evidence="6" id="KW-1185">Reference proteome</keyword>
<dbReference type="PANTHER" id="PTHR31151:SF0">
    <property type="entry name" value="PROLINE-TRNA LIGASE (DUF1680)"/>
    <property type="match status" value="1"/>
</dbReference>
<dbReference type="PANTHER" id="PTHR31151">
    <property type="entry name" value="PROLINE-TRNA LIGASE (DUF1680)"/>
    <property type="match status" value="1"/>
</dbReference>
<evidence type="ECO:0000313" key="5">
    <source>
        <dbReference type="EMBL" id="PQV63522.1"/>
    </source>
</evidence>
<feature type="region of interest" description="Disordered" evidence="1">
    <location>
        <begin position="1"/>
        <end position="23"/>
    </location>
</feature>